<evidence type="ECO:0000313" key="7">
    <source>
        <dbReference type="EMBL" id="KAK9288564.1"/>
    </source>
</evidence>
<keyword evidence="2 4" id="KW-0863">Zinc-finger</keyword>
<organism evidence="7 8">
    <name type="scientific">Liquidambar formosana</name>
    <name type="common">Formosan gum</name>
    <dbReference type="NCBI Taxonomy" id="63359"/>
    <lineage>
        <taxon>Eukaryota</taxon>
        <taxon>Viridiplantae</taxon>
        <taxon>Streptophyta</taxon>
        <taxon>Embryophyta</taxon>
        <taxon>Tracheophyta</taxon>
        <taxon>Spermatophyta</taxon>
        <taxon>Magnoliopsida</taxon>
        <taxon>eudicotyledons</taxon>
        <taxon>Gunneridae</taxon>
        <taxon>Pentapetalae</taxon>
        <taxon>Saxifragales</taxon>
        <taxon>Altingiaceae</taxon>
        <taxon>Liquidambar</taxon>
    </lineage>
</organism>
<protein>
    <recommendedName>
        <fullName evidence="6">RING-type domain-containing protein</fullName>
    </recommendedName>
</protein>
<dbReference type="PANTHER" id="PTHR45931">
    <property type="entry name" value="SI:CH211-59O9.10"/>
    <property type="match status" value="1"/>
</dbReference>
<dbReference type="PANTHER" id="PTHR45931:SF16">
    <property type="entry name" value="RING_U-BOX SUPERFAMILY PROTEIN"/>
    <property type="match status" value="1"/>
</dbReference>
<keyword evidence="1" id="KW-0479">Metal-binding</keyword>
<evidence type="ECO:0000256" key="1">
    <source>
        <dbReference type="ARBA" id="ARBA00022723"/>
    </source>
</evidence>
<sequence>MAGTLPGVLKEEDNHSPPSRGPYNIPPQSEFQANEGGGWKHRARTKDTGLGSKILGRPWQFHLNSSKSDSGVCAVCLEDFGAEEQVMDLSCSHKYHSKCLLPWLAAHPHCPYCRRPVGS</sequence>
<keyword evidence="8" id="KW-1185">Reference proteome</keyword>
<reference evidence="7 8" key="1">
    <citation type="journal article" date="2024" name="Plant J.">
        <title>Genome sequences and population genomics reveal climatic adaptation and genomic divergence between two closely related sweetgum species.</title>
        <authorList>
            <person name="Xu W.Q."/>
            <person name="Ren C.Q."/>
            <person name="Zhang X.Y."/>
            <person name="Comes H.P."/>
            <person name="Liu X.H."/>
            <person name="Li Y.G."/>
            <person name="Kettle C.J."/>
            <person name="Jalonen R."/>
            <person name="Gaisberger H."/>
            <person name="Ma Y.Z."/>
            <person name="Qiu Y.X."/>
        </authorList>
    </citation>
    <scope>NUCLEOTIDE SEQUENCE [LARGE SCALE GENOMIC DNA]</scope>
    <source>
        <strain evidence="7">Hangzhou</strain>
    </source>
</reference>
<dbReference type="InterPro" id="IPR001841">
    <property type="entry name" value="Znf_RING"/>
</dbReference>
<feature type="region of interest" description="Disordered" evidence="5">
    <location>
        <begin position="1"/>
        <end position="45"/>
    </location>
</feature>
<evidence type="ECO:0000259" key="6">
    <source>
        <dbReference type="PROSITE" id="PS50089"/>
    </source>
</evidence>
<dbReference type="GO" id="GO:0008270">
    <property type="term" value="F:zinc ion binding"/>
    <property type="evidence" value="ECO:0007669"/>
    <property type="project" value="UniProtKB-KW"/>
</dbReference>
<feature type="domain" description="RING-type" evidence="6">
    <location>
        <begin position="73"/>
        <end position="114"/>
    </location>
</feature>
<dbReference type="SUPFAM" id="SSF57850">
    <property type="entry name" value="RING/U-box"/>
    <property type="match status" value="1"/>
</dbReference>
<evidence type="ECO:0000256" key="4">
    <source>
        <dbReference type="PROSITE-ProRule" id="PRU00175"/>
    </source>
</evidence>
<dbReference type="GO" id="GO:0005634">
    <property type="term" value="C:nucleus"/>
    <property type="evidence" value="ECO:0007669"/>
    <property type="project" value="TreeGrafter"/>
</dbReference>
<name>A0AAP0X104_LIQFO</name>
<dbReference type="Proteomes" id="UP001415857">
    <property type="component" value="Unassembled WGS sequence"/>
</dbReference>
<gene>
    <name evidence="7" type="ORF">L1049_017023</name>
</gene>
<comment type="caution">
    <text evidence="7">The sequence shown here is derived from an EMBL/GenBank/DDBJ whole genome shotgun (WGS) entry which is preliminary data.</text>
</comment>
<dbReference type="InterPro" id="IPR051834">
    <property type="entry name" value="RING_finger_E3_ligase"/>
</dbReference>
<dbReference type="SMART" id="SM00184">
    <property type="entry name" value="RING"/>
    <property type="match status" value="1"/>
</dbReference>
<dbReference type="GO" id="GO:0006511">
    <property type="term" value="P:ubiquitin-dependent protein catabolic process"/>
    <property type="evidence" value="ECO:0007669"/>
    <property type="project" value="TreeGrafter"/>
</dbReference>
<dbReference type="AlphaFoldDB" id="A0AAP0X104"/>
<dbReference type="Pfam" id="PF13639">
    <property type="entry name" value="zf-RING_2"/>
    <property type="match status" value="1"/>
</dbReference>
<evidence type="ECO:0000256" key="2">
    <source>
        <dbReference type="ARBA" id="ARBA00022771"/>
    </source>
</evidence>
<dbReference type="GO" id="GO:0061630">
    <property type="term" value="F:ubiquitin protein ligase activity"/>
    <property type="evidence" value="ECO:0007669"/>
    <property type="project" value="TreeGrafter"/>
</dbReference>
<accession>A0AAP0X104</accession>
<keyword evidence="3" id="KW-0862">Zinc</keyword>
<dbReference type="Gene3D" id="3.30.40.10">
    <property type="entry name" value="Zinc/RING finger domain, C3HC4 (zinc finger)"/>
    <property type="match status" value="1"/>
</dbReference>
<evidence type="ECO:0000256" key="5">
    <source>
        <dbReference type="SAM" id="MobiDB-lite"/>
    </source>
</evidence>
<proteinExistence type="predicted"/>
<dbReference type="CDD" id="cd16454">
    <property type="entry name" value="RING-H2_PA-TM-RING"/>
    <property type="match status" value="1"/>
</dbReference>
<dbReference type="InterPro" id="IPR013083">
    <property type="entry name" value="Znf_RING/FYVE/PHD"/>
</dbReference>
<dbReference type="PROSITE" id="PS50089">
    <property type="entry name" value="ZF_RING_2"/>
    <property type="match status" value="1"/>
</dbReference>
<evidence type="ECO:0000256" key="3">
    <source>
        <dbReference type="ARBA" id="ARBA00022833"/>
    </source>
</evidence>
<evidence type="ECO:0000313" key="8">
    <source>
        <dbReference type="Proteomes" id="UP001415857"/>
    </source>
</evidence>
<dbReference type="EMBL" id="JBBPBK010000003">
    <property type="protein sequence ID" value="KAK9288564.1"/>
    <property type="molecule type" value="Genomic_DNA"/>
</dbReference>